<feature type="domain" description="Peptidase M24" evidence="1">
    <location>
        <begin position="135"/>
        <end position="337"/>
    </location>
</feature>
<organism evidence="3 4">
    <name type="scientific">Hominifimenecus microfluidus</name>
    <dbReference type="NCBI Taxonomy" id="2885348"/>
    <lineage>
        <taxon>Bacteria</taxon>
        <taxon>Bacillati</taxon>
        <taxon>Bacillota</taxon>
        <taxon>Clostridia</taxon>
        <taxon>Lachnospirales</taxon>
        <taxon>Lachnospiraceae</taxon>
        <taxon>Hominifimenecus</taxon>
    </lineage>
</organism>
<evidence type="ECO:0000313" key="3">
    <source>
        <dbReference type="EMBL" id="MCC2229727.1"/>
    </source>
</evidence>
<dbReference type="SUPFAM" id="SSF55920">
    <property type="entry name" value="Creatinase/aminopeptidase"/>
    <property type="match status" value="1"/>
</dbReference>
<name>A0AAE3E744_9FIRM</name>
<protein>
    <submittedName>
        <fullName evidence="3">Xaa-Pro peptidase family protein</fullName>
    </submittedName>
</protein>
<dbReference type="InterPro" id="IPR000994">
    <property type="entry name" value="Pept_M24"/>
</dbReference>
<dbReference type="Proteomes" id="UP001198182">
    <property type="component" value="Unassembled WGS sequence"/>
</dbReference>
<dbReference type="InterPro" id="IPR000587">
    <property type="entry name" value="Creatinase_N"/>
</dbReference>
<evidence type="ECO:0000313" key="4">
    <source>
        <dbReference type="Proteomes" id="UP001198182"/>
    </source>
</evidence>
<dbReference type="Pfam" id="PF00557">
    <property type="entry name" value="Peptidase_M24"/>
    <property type="match status" value="1"/>
</dbReference>
<dbReference type="InterPro" id="IPR036005">
    <property type="entry name" value="Creatinase/aminopeptidase-like"/>
</dbReference>
<dbReference type="Gene3D" id="3.90.230.10">
    <property type="entry name" value="Creatinase/methionine aminopeptidase superfamily"/>
    <property type="match status" value="1"/>
</dbReference>
<dbReference type="PANTHER" id="PTHR46112">
    <property type="entry name" value="AMINOPEPTIDASE"/>
    <property type="match status" value="1"/>
</dbReference>
<dbReference type="Pfam" id="PF01321">
    <property type="entry name" value="Creatinase_N"/>
    <property type="match status" value="1"/>
</dbReference>
<comment type="caution">
    <text evidence="3">The sequence shown here is derived from an EMBL/GenBank/DDBJ whole genome shotgun (WGS) entry which is preliminary data.</text>
</comment>
<dbReference type="EMBL" id="JAJEQR010000004">
    <property type="protein sequence ID" value="MCC2229727.1"/>
    <property type="molecule type" value="Genomic_DNA"/>
</dbReference>
<reference evidence="3" key="1">
    <citation type="submission" date="2021-10" db="EMBL/GenBank/DDBJ databases">
        <title>Anaerobic single-cell dispensing facilitates the cultivation of human gut bacteria.</title>
        <authorList>
            <person name="Afrizal A."/>
        </authorList>
    </citation>
    <scope>NUCLEOTIDE SEQUENCE</scope>
    <source>
        <strain evidence="3">CLA-AA-H215</strain>
    </source>
</reference>
<evidence type="ECO:0000259" key="2">
    <source>
        <dbReference type="Pfam" id="PF01321"/>
    </source>
</evidence>
<sequence>METRLLEYMESNHMDAFYITKQANIRYISRYMGGDAFLLITKACYYILTDPRCTEQAEKECPEYKVVNWRPFGSVAACIGSIVKKDKLGSVAFEEDHVNYNQWAEMKKEIPAELIGTSGIIDSYRTIKTPEEIQYLKNACDLASRAYEMLLKDVRVGITEKELESKLSYYMVTLGGDTKPNFNLCISGTRTSLLHGIPSTKSIEPGDLVLLDFGIEYRGYTSDMTRVFVVGKATRKQKEVYDYALRMLETGLSQIHDGVKAKDVCHAVEEVIRGTEYEKYYYSSIGHGIGLFVHESPFLRPNSEDIIRENNVMAVEPGIFIPGWGGIHLEDDILVTKDGYVNLTTASRELFEL</sequence>
<keyword evidence="4" id="KW-1185">Reference proteome</keyword>
<feature type="domain" description="Creatinase N-terminal" evidence="2">
    <location>
        <begin position="4"/>
        <end position="127"/>
    </location>
</feature>
<proteinExistence type="predicted"/>
<dbReference type="Gene3D" id="3.40.350.10">
    <property type="entry name" value="Creatinase/prolidase N-terminal domain"/>
    <property type="match status" value="1"/>
</dbReference>
<dbReference type="SUPFAM" id="SSF53092">
    <property type="entry name" value="Creatinase/prolidase N-terminal domain"/>
    <property type="match status" value="1"/>
</dbReference>
<accession>A0AAE3E744</accession>
<evidence type="ECO:0000259" key="1">
    <source>
        <dbReference type="Pfam" id="PF00557"/>
    </source>
</evidence>
<dbReference type="PANTHER" id="PTHR46112:SF3">
    <property type="entry name" value="AMINOPEPTIDASE YPDF"/>
    <property type="match status" value="1"/>
</dbReference>
<dbReference type="RefSeq" id="WP_308452515.1">
    <property type="nucleotide sequence ID" value="NZ_JAJEQR010000004.1"/>
</dbReference>
<dbReference type="AlphaFoldDB" id="A0AAE3E744"/>
<gene>
    <name evidence="3" type="ORF">LKD81_01755</name>
</gene>
<dbReference type="InterPro" id="IPR050659">
    <property type="entry name" value="Peptidase_M24B"/>
</dbReference>
<dbReference type="InterPro" id="IPR029149">
    <property type="entry name" value="Creatin/AminoP/Spt16_N"/>
</dbReference>